<dbReference type="Gene3D" id="3.90.550.10">
    <property type="entry name" value="Spore Coat Polysaccharide Biosynthesis Protein SpsA, Chain A"/>
    <property type="match status" value="1"/>
</dbReference>
<proteinExistence type="predicted"/>
<sequence>MRQNYHFPAVTLLITHYNRSHSLENLLVRFQNLNCQFGAVVVSDDGSATVHLDTLNDLQRVFSFDLVTTPVNKGLGNNINKGQDAVHTPYTLYVQEDFEPTAAFPDRLVEALGIIKERPDFDVIRFYSYIRYPYLKPFNNEYSEMVFPAWATDYNKVYFYSDHPHLRHSSFFTRFGRYVEGVRPDRTEYQMCISFIRHKGKGLFYNDYKQLFQQKNTEEEPSTYSPGALGLSKSKLVVSLRYLYRQIKFNYDIYVKRMA</sequence>
<dbReference type="RefSeq" id="WP_248475223.1">
    <property type="nucleotide sequence ID" value="NZ_JALPRF010000001.1"/>
</dbReference>
<evidence type="ECO:0000259" key="1">
    <source>
        <dbReference type="Pfam" id="PF00535"/>
    </source>
</evidence>
<protein>
    <submittedName>
        <fullName evidence="2">Glycosyltransferase</fullName>
    </submittedName>
</protein>
<keyword evidence="3" id="KW-1185">Reference proteome</keyword>
<name>A0ABT0HDY9_9BACT</name>
<dbReference type="InterPro" id="IPR029044">
    <property type="entry name" value="Nucleotide-diphossugar_trans"/>
</dbReference>
<evidence type="ECO:0000313" key="2">
    <source>
        <dbReference type="EMBL" id="MCK8490376.1"/>
    </source>
</evidence>
<dbReference type="EMBL" id="JALPRF010000001">
    <property type="protein sequence ID" value="MCK8490376.1"/>
    <property type="molecule type" value="Genomic_DNA"/>
</dbReference>
<dbReference type="SUPFAM" id="SSF53448">
    <property type="entry name" value="Nucleotide-diphospho-sugar transferases"/>
    <property type="match status" value="1"/>
</dbReference>
<feature type="domain" description="Glycosyltransferase 2-like" evidence="1">
    <location>
        <begin position="12"/>
        <end position="160"/>
    </location>
</feature>
<gene>
    <name evidence="2" type="ORF">M0L20_00855</name>
</gene>
<dbReference type="Proteomes" id="UP001202180">
    <property type="component" value="Unassembled WGS sequence"/>
</dbReference>
<evidence type="ECO:0000313" key="3">
    <source>
        <dbReference type="Proteomes" id="UP001202180"/>
    </source>
</evidence>
<organism evidence="2 3">
    <name type="scientific">Spirosoma liriopis</name>
    <dbReference type="NCBI Taxonomy" id="2937440"/>
    <lineage>
        <taxon>Bacteria</taxon>
        <taxon>Pseudomonadati</taxon>
        <taxon>Bacteroidota</taxon>
        <taxon>Cytophagia</taxon>
        <taxon>Cytophagales</taxon>
        <taxon>Cytophagaceae</taxon>
        <taxon>Spirosoma</taxon>
    </lineage>
</organism>
<dbReference type="Pfam" id="PF00535">
    <property type="entry name" value="Glycos_transf_2"/>
    <property type="match status" value="1"/>
</dbReference>
<reference evidence="2 3" key="1">
    <citation type="submission" date="2022-04" db="EMBL/GenBank/DDBJ databases">
        <title>Spirosoma sp. strain RP8 genome sequencing and assembly.</title>
        <authorList>
            <person name="Jung Y."/>
        </authorList>
    </citation>
    <scope>NUCLEOTIDE SEQUENCE [LARGE SCALE GENOMIC DNA]</scope>
    <source>
        <strain evidence="2 3">RP8</strain>
    </source>
</reference>
<dbReference type="InterPro" id="IPR001173">
    <property type="entry name" value="Glyco_trans_2-like"/>
</dbReference>
<comment type="caution">
    <text evidence="2">The sequence shown here is derived from an EMBL/GenBank/DDBJ whole genome shotgun (WGS) entry which is preliminary data.</text>
</comment>
<accession>A0ABT0HDY9</accession>